<dbReference type="RefSeq" id="WP_227563359.1">
    <property type="nucleotide sequence ID" value="NZ_CP101989.1"/>
</dbReference>
<protein>
    <submittedName>
        <fullName evidence="1">Uncharacterized protein</fullName>
    </submittedName>
</protein>
<sequence>MSGIGDGTVTVLLPDDWAVLDLEDDAARTACVEELVARRLGGVPDLAPLQAAMRQELLWSTERAARAGGVLMALAAGTGGAPPVPASLTVYRVPGSLGARGRAAMTSVLASDEPGHTLDLGEGPAGTVLRRVRPPTGASSGLTGDREVPALVADYWVEPTPGAQLVYLVFSSPLVDLRDELLGLFDTVVSSVRVLEPATPRTAQEDM</sequence>
<keyword evidence="2" id="KW-1185">Reference proteome</keyword>
<evidence type="ECO:0000313" key="2">
    <source>
        <dbReference type="Proteomes" id="UP001317322"/>
    </source>
</evidence>
<gene>
    <name evidence="1" type="ORF">NP075_17425</name>
</gene>
<evidence type="ECO:0000313" key="1">
    <source>
        <dbReference type="EMBL" id="UUI64869.1"/>
    </source>
</evidence>
<dbReference type="Proteomes" id="UP001317322">
    <property type="component" value="Chromosome"/>
</dbReference>
<accession>A0ABY5K532</accession>
<proteinExistence type="predicted"/>
<organism evidence="1 2">
    <name type="scientific">Cellulomonas wangsupingiae</name>
    <dbReference type="NCBI Taxonomy" id="2968085"/>
    <lineage>
        <taxon>Bacteria</taxon>
        <taxon>Bacillati</taxon>
        <taxon>Actinomycetota</taxon>
        <taxon>Actinomycetes</taxon>
        <taxon>Micrococcales</taxon>
        <taxon>Cellulomonadaceae</taxon>
        <taxon>Cellulomonas</taxon>
    </lineage>
</organism>
<reference evidence="1 2" key="1">
    <citation type="submission" date="2022-07" db="EMBL/GenBank/DDBJ databases">
        <title>Novel species in genus cellulomonas.</title>
        <authorList>
            <person name="Ye L."/>
        </authorList>
    </citation>
    <scope>NUCLEOTIDE SEQUENCE [LARGE SCALE GENOMIC DNA]</scope>
    <source>
        <strain evidence="2">zg-Y908</strain>
    </source>
</reference>
<dbReference type="EMBL" id="CP101989">
    <property type="protein sequence ID" value="UUI64869.1"/>
    <property type="molecule type" value="Genomic_DNA"/>
</dbReference>
<name>A0ABY5K532_9CELL</name>